<evidence type="ECO:0000256" key="3">
    <source>
        <dbReference type="ARBA" id="ARBA00004927"/>
    </source>
</evidence>
<comment type="pathway">
    <text evidence="3">Phospholipid metabolism; CDP-diacylglycerol degradation; phosphatidate from CDP-diacylglycerol: step 1/1.</text>
</comment>
<keyword evidence="15" id="KW-0594">Phospholipid biosynthesis</keyword>
<evidence type="ECO:0000256" key="9">
    <source>
        <dbReference type="ARBA" id="ARBA00022516"/>
    </source>
</evidence>
<dbReference type="InterPro" id="IPR036265">
    <property type="entry name" value="HIT-like_sf"/>
</dbReference>
<organism evidence="19 20">
    <name type="scientific">Geomesophilobacter sediminis</name>
    <dbReference type="NCBI Taxonomy" id="2798584"/>
    <lineage>
        <taxon>Bacteria</taxon>
        <taxon>Pseudomonadati</taxon>
        <taxon>Thermodesulfobacteriota</taxon>
        <taxon>Desulfuromonadia</taxon>
        <taxon>Geobacterales</taxon>
        <taxon>Geobacteraceae</taxon>
        <taxon>Geomesophilobacter</taxon>
    </lineage>
</organism>
<evidence type="ECO:0000256" key="13">
    <source>
        <dbReference type="ARBA" id="ARBA00023098"/>
    </source>
</evidence>
<keyword evidence="14" id="KW-0472">Membrane</keyword>
<name>A0A8J7LXI0_9BACT</name>
<dbReference type="Pfam" id="PF02611">
    <property type="entry name" value="CDH"/>
    <property type="match status" value="1"/>
</dbReference>
<dbReference type="AlphaFoldDB" id="A0A8J7LXI0"/>
<accession>A0A8J7LXI0</accession>
<comment type="caution">
    <text evidence="19">The sequence shown here is derived from an EMBL/GenBank/DDBJ whole genome shotgun (WGS) entry which is preliminary data.</text>
</comment>
<evidence type="ECO:0000256" key="4">
    <source>
        <dbReference type="ARBA" id="ARBA00005189"/>
    </source>
</evidence>
<dbReference type="GO" id="GO:0005886">
    <property type="term" value="C:plasma membrane"/>
    <property type="evidence" value="ECO:0007669"/>
    <property type="project" value="UniProtKB-SubCell"/>
</dbReference>
<keyword evidence="10" id="KW-0812">Transmembrane</keyword>
<evidence type="ECO:0000313" key="20">
    <source>
        <dbReference type="Proteomes" id="UP000636888"/>
    </source>
</evidence>
<reference evidence="19" key="1">
    <citation type="submission" date="2020-12" db="EMBL/GenBank/DDBJ databases">
        <title>Geomonas sp. Red875, isolated from river sediment.</title>
        <authorList>
            <person name="Xu Z."/>
            <person name="Zhang Z."/>
            <person name="Masuda Y."/>
            <person name="Itoh H."/>
            <person name="Senoo K."/>
        </authorList>
    </citation>
    <scope>NUCLEOTIDE SEQUENCE</scope>
    <source>
        <strain evidence="19">Red875</strain>
    </source>
</reference>
<evidence type="ECO:0000256" key="7">
    <source>
        <dbReference type="ARBA" id="ARBA00019608"/>
    </source>
</evidence>
<dbReference type="InterPro" id="IPR003763">
    <property type="entry name" value="CDP-diacylglyc_Pase"/>
</dbReference>
<gene>
    <name evidence="19" type="ORF">JFN93_00240</name>
</gene>
<evidence type="ECO:0000313" key="19">
    <source>
        <dbReference type="EMBL" id="MBJ6723121.1"/>
    </source>
</evidence>
<evidence type="ECO:0000256" key="14">
    <source>
        <dbReference type="ARBA" id="ARBA00023136"/>
    </source>
</evidence>
<evidence type="ECO:0000256" key="2">
    <source>
        <dbReference type="ARBA" id="ARBA00004162"/>
    </source>
</evidence>
<keyword evidence="12" id="KW-1133">Transmembrane helix</keyword>
<comment type="similarity">
    <text evidence="5">Belongs to the Cdh family.</text>
</comment>
<dbReference type="EC" id="3.6.1.26" evidence="6"/>
<keyword evidence="20" id="KW-1185">Reference proteome</keyword>
<protein>
    <recommendedName>
        <fullName evidence="7">CDP-diacylglycerol pyrophosphatase</fullName>
        <ecNumber evidence="6">3.6.1.26</ecNumber>
    </recommendedName>
    <alternativeName>
        <fullName evidence="17">CDP-diacylglycerol phosphatidylhydrolase</fullName>
    </alternativeName>
    <alternativeName>
        <fullName evidence="18">CDP-diglyceride hydrolase</fullName>
    </alternativeName>
</protein>
<evidence type="ECO:0000256" key="15">
    <source>
        <dbReference type="ARBA" id="ARBA00023209"/>
    </source>
</evidence>
<dbReference type="Proteomes" id="UP000636888">
    <property type="component" value="Unassembled WGS sequence"/>
</dbReference>
<comment type="subcellular location">
    <subcellularLocation>
        <location evidence="2">Cell membrane</location>
        <topology evidence="2">Single-pass membrane protein</topology>
    </subcellularLocation>
</comment>
<dbReference type="GO" id="GO:0046342">
    <property type="term" value="P:CDP-diacylglycerol catabolic process"/>
    <property type="evidence" value="ECO:0007669"/>
    <property type="project" value="UniProtKB-UniPathway"/>
</dbReference>
<evidence type="ECO:0000256" key="17">
    <source>
        <dbReference type="ARBA" id="ARBA00032888"/>
    </source>
</evidence>
<evidence type="ECO:0000256" key="10">
    <source>
        <dbReference type="ARBA" id="ARBA00022692"/>
    </source>
</evidence>
<evidence type="ECO:0000256" key="12">
    <source>
        <dbReference type="ARBA" id="ARBA00022989"/>
    </source>
</evidence>
<comment type="pathway">
    <text evidence="4">Lipid metabolism.</text>
</comment>
<sequence>MKSVAMRRAGAVLILMLTFAGTLPTGAWAGSRDFLWKTVSTCLDPSAVDYCGQCSTPRAEKGCAGHAACGETLQVLAEANNYVAFADRKMCGCPEGYFHALAIPRAKVTGVEDPHRPEGIWCFAWELGRRRIGDETVMALVVNPRLYRSQDQLHVHVVRLKPDARQRFTKLPQARVPNLDQVWRTAREKAEAAKFTDYGVLVASSPDGGYLVVVDPVSPEKEFTEAYCR</sequence>
<evidence type="ECO:0000256" key="11">
    <source>
        <dbReference type="ARBA" id="ARBA00022801"/>
    </source>
</evidence>
<keyword evidence="11" id="KW-0378">Hydrolase</keyword>
<evidence type="ECO:0000256" key="16">
    <source>
        <dbReference type="ARBA" id="ARBA00023264"/>
    </source>
</evidence>
<evidence type="ECO:0000256" key="8">
    <source>
        <dbReference type="ARBA" id="ARBA00022475"/>
    </source>
</evidence>
<keyword evidence="13" id="KW-0443">Lipid metabolism</keyword>
<evidence type="ECO:0000256" key="6">
    <source>
        <dbReference type="ARBA" id="ARBA00012375"/>
    </source>
</evidence>
<dbReference type="SUPFAM" id="SSF54197">
    <property type="entry name" value="HIT-like"/>
    <property type="match status" value="1"/>
</dbReference>
<dbReference type="RefSeq" id="WP_199381970.1">
    <property type="nucleotide sequence ID" value="NZ_JAEMHM010000001.1"/>
</dbReference>
<dbReference type="GO" id="GO:0008654">
    <property type="term" value="P:phospholipid biosynthetic process"/>
    <property type="evidence" value="ECO:0007669"/>
    <property type="project" value="UniProtKB-KW"/>
</dbReference>
<dbReference type="UniPathway" id="UPA00609">
    <property type="reaction ID" value="UER00664"/>
</dbReference>
<comment type="catalytic activity">
    <reaction evidence="1">
        <text>a CDP-1,2-diacyl-sn-glycerol + H2O = a 1,2-diacyl-sn-glycero-3-phosphate + CMP + 2 H(+)</text>
        <dbReference type="Rhea" id="RHEA:15221"/>
        <dbReference type="ChEBI" id="CHEBI:15377"/>
        <dbReference type="ChEBI" id="CHEBI:15378"/>
        <dbReference type="ChEBI" id="CHEBI:58332"/>
        <dbReference type="ChEBI" id="CHEBI:58608"/>
        <dbReference type="ChEBI" id="CHEBI:60377"/>
        <dbReference type="EC" id="3.6.1.26"/>
    </reaction>
</comment>
<keyword evidence="8" id="KW-1003">Cell membrane</keyword>
<dbReference type="Gene3D" id="3.30.428.30">
    <property type="entry name" value="HIT family - CDH-like"/>
    <property type="match status" value="1"/>
</dbReference>
<evidence type="ECO:0000256" key="1">
    <source>
        <dbReference type="ARBA" id="ARBA00001007"/>
    </source>
</evidence>
<keyword evidence="16" id="KW-1208">Phospholipid metabolism</keyword>
<dbReference type="EMBL" id="JAEMHM010000001">
    <property type="protein sequence ID" value="MBJ6723121.1"/>
    <property type="molecule type" value="Genomic_DNA"/>
</dbReference>
<evidence type="ECO:0000256" key="18">
    <source>
        <dbReference type="ARBA" id="ARBA00032892"/>
    </source>
</evidence>
<evidence type="ECO:0000256" key="5">
    <source>
        <dbReference type="ARBA" id="ARBA00006435"/>
    </source>
</evidence>
<keyword evidence="9" id="KW-0444">Lipid biosynthesis</keyword>
<proteinExistence type="inferred from homology"/>
<dbReference type="GO" id="GO:0008715">
    <property type="term" value="F:CDP-diacylglycerol diphosphatase activity"/>
    <property type="evidence" value="ECO:0007669"/>
    <property type="project" value="UniProtKB-EC"/>
</dbReference>